<evidence type="ECO:0000256" key="1">
    <source>
        <dbReference type="ARBA" id="ARBA00022536"/>
    </source>
</evidence>
<dbReference type="GO" id="GO:0042063">
    <property type="term" value="P:gliogenesis"/>
    <property type="evidence" value="ECO:0007669"/>
    <property type="project" value="UniProtKB-ARBA"/>
</dbReference>
<dbReference type="SUPFAM" id="SSF57625">
    <property type="entry name" value="Invertebrate chitin-binding proteins"/>
    <property type="match status" value="2"/>
</dbReference>
<evidence type="ECO:0000256" key="5">
    <source>
        <dbReference type="ARBA" id="ARBA00023180"/>
    </source>
</evidence>
<gene>
    <name evidence="10" type="ORF">EDS130_LOCUS21297</name>
</gene>
<sequence>MTWISLVCLLALSSSAFAGYGQAGGYGSALPKVLSMIRDNPVRRPILPIVPQTYGQQKSLEQPSYGQVQQPQIPATYGSQIFTAPKVLPTQGYGAAPRMFAFDETQAPQVPQIPIVTEADNLCRGQAPETVIPLDDGRRFVVCLDDGKGAEQSCPKGLVYRASTRRCERKYGPQDYCLSQPCLNGGQCLPTDSSYQCQCAPGFDGQNCELDARICQTQYPCGQSPDARCQSFRLGAALPYICIFQDGLAYGLSNTQVVPSPCQGVDGPQALSVTDKGFIMCDGERMFVESCPGGTIWEDANKACVWPDLQTTVPQLDEQPSYGSQIKPKLIQGYGSQILEQPKLIQGYGSQIPEQPKLIQGYGSQIPQLPRFIQKLEQPKLIQGYGSRIPEQPKLIQGYGSQIPEQPKLIQGYGSQIPEQPKLIQGYGSRIPEQPKLIQGYGSQIPEQPKLIQGYGSQIPEQPKLIQGYGSQIPEQPKLIQGYGSRIPEQPKLIQGYGSQTLEQPKLIQGYGSQILEQPKLIATFEQPKPVQTYGSEITIQPDSEQPKLVQPSSGY</sequence>
<dbReference type="GO" id="GO:0000902">
    <property type="term" value="P:cell morphogenesis"/>
    <property type="evidence" value="ECO:0007669"/>
    <property type="project" value="UniProtKB-ARBA"/>
</dbReference>
<dbReference type="CDD" id="cd00054">
    <property type="entry name" value="EGF_CA"/>
    <property type="match status" value="1"/>
</dbReference>
<dbReference type="Pfam" id="PF01607">
    <property type="entry name" value="CBM_14"/>
    <property type="match status" value="2"/>
</dbReference>
<protein>
    <submittedName>
        <fullName evidence="10">Uncharacterized protein</fullName>
    </submittedName>
</protein>
<dbReference type="Pfam" id="PF00008">
    <property type="entry name" value="EGF"/>
    <property type="match status" value="1"/>
</dbReference>
<keyword evidence="4 6" id="KW-1015">Disulfide bond</keyword>
<dbReference type="Gene3D" id="2.10.25.10">
    <property type="entry name" value="Laminin"/>
    <property type="match status" value="1"/>
</dbReference>
<evidence type="ECO:0000256" key="4">
    <source>
        <dbReference type="ARBA" id="ARBA00023157"/>
    </source>
</evidence>
<dbReference type="GO" id="GO:0007219">
    <property type="term" value="P:Notch signaling pathway"/>
    <property type="evidence" value="ECO:0007669"/>
    <property type="project" value="TreeGrafter"/>
</dbReference>
<dbReference type="SMART" id="SM00494">
    <property type="entry name" value="ChtBD2"/>
    <property type="match status" value="2"/>
</dbReference>
<dbReference type="GO" id="GO:0008061">
    <property type="term" value="F:chitin binding"/>
    <property type="evidence" value="ECO:0007669"/>
    <property type="project" value="InterPro"/>
</dbReference>
<dbReference type="OrthoDB" id="9991768at2759"/>
<dbReference type="GO" id="GO:0005576">
    <property type="term" value="C:extracellular region"/>
    <property type="evidence" value="ECO:0007669"/>
    <property type="project" value="InterPro"/>
</dbReference>
<dbReference type="Proteomes" id="UP000663852">
    <property type="component" value="Unassembled WGS sequence"/>
</dbReference>
<comment type="caution">
    <text evidence="6">Lacks conserved residue(s) required for the propagation of feature annotation.</text>
</comment>
<keyword evidence="5" id="KW-0325">Glycoprotein</keyword>
<dbReference type="PROSITE" id="PS50026">
    <property type="entry name" value="EGF_3"/>
    <property type="match status" value="1"/>
</dbReference>
<accession>A0A814QW11</accession>
<dbReference type="Gene3D" id="2.170.140.10">
    <property type="entry name" value="Chitin binding domain"/>
    <property type="match status" value="1"/>
</dbReference>
<dbReference type="GO" id="GO:0048666">
    <property type="term" value="P:neuron development"/>
    <property type="evidence" value="ECO:0007669"/>
    <property type="project" value="UniProtKB-ARBA"/>
</dbReference>
<evidence type="ECO:0000256" key="7">
    <source>
        <dbReference type="SAM" id="SignalP"/>
    </source>
</evidence>
<evidence type="ECO:0000259" key="8">
    <source>
        <dbReference type="PROSITE" id="PS50026"/>
    </source>
</evidence>
<keyword evidence="3" id="KW-0677">Repeat</keyword>
<feature type="domain" description="EGF-like" evidence="8">
    <location>
        <begin position="173"/>
        <end position="209"/>
    </location>
</feature>
<evidence type="ECO:0000256" key="6">
    <source>
        <dbReference type="PROSITE-ProRule" id="PRU00076"/>
    </source>
</evidence>
<dbReference type="PANTHER" id="PTHR12916:SF4">
    <property type="entry name" value="UNINFLATABLE, ISOFORM C"/>
    <property type="match status" value="1"/>
</dbReference>
<dbReference type="GO" id="GO:0005509">
    <property type="term" value="F:calcium ion binding"/>
    <property type="evidence" value="ECO:0007669"/>
    <property type="project" value="InterPro"/>
</dbReference>
<dbReference type="SMART" id="SM00179">
    <property type="entry name" value="EGF_CA"/>
    <property type="match status" value="1"/>
</dbReference>
<dbReference type="PANTHER" id="PTHR12916">
    <property type="entry name" value="CYTOCHROME C OXIDASE POLYPEPTIDE VIC-2"/>
    <property type="match status" value="1"/>
</dbReference>
<evidence type="ECO:0000313" key="11">
    <source>
        <dbReference type="Proteomes" id="UP000663852"/>
    </source>
</evidence>
<feature type="chain" id="PRO_5032643650" evidence="7">
    <location>
        <begin position="19"/>
        <end position="556"/>
    </location>
</feature>
<organism evidence="10 11">
    <name type="scientific">Adineta ricciae</name>
    <name type="common">Rotifer</name>
    <dbReference type="NCBI Taxonomy" id="249248"/>
    <lineage>
        <taxon>Eukaryota</taxon>
        <taxon>Metazoa</taxon>
        <taxon>Spiralia</taxon>
        <taxon>Gnathifera</taxon>
        <taxon>Rotifera</taxon>
        <taxon>Eurotatoria</taxon>
        <taxon>Bdelloidea</taxon>
        <taxon>Adinetida</taxon>
        <taxon>Adinetidae</taxon>
        <taxon>Adineta</taxon>
    </lineage>
</organism>
<dbReference type="InterPro" id="IPR000742">
    <property type="entry name" value="EGF"/>
</dbReference>
<dbReference type="PROSITE" id="PS01186">
    <property type="entry name" value="EGF_2"/>
    <property type="match status" value="1"/>
</dbReference>
<proteinExistence type="predicted"/>
<dbReference type="InterPro" id="IPR036508">
    <property type="entry name" value="Chitin-bd_dom_sf"/>
</dbReference>
<comment type="caution">
    <text evidence="10">The sequence shown here is derived from an EMBL/GenBank/DDBJ whole genome shotgun (WGS) entry which is preliminary data.</text>
</comment>
<feature type="signal peptide" evidence="7">
    <location>
        <begin position="1"/>
        <end position="18"/>
    </location>
</feature>
<dbReference type="EMBL" id="CAJNOJ010000107">
    <property type="protein sequence ID" value="CAF1125650.1"/>
    <property type="molecule type" value="Genomic_DNA"/>
</dbReference>
<name>A0A814QW11_ADIRI</name>
<dbReference type="SMART" id="SM00181">
    <property type="entry name" value="EGF"/>
    <property type="match status" value="1"/>
</dbReference>
<dbReference type="InterPro" id="IPR002557">
    <property type="entry name" value="Chitin-bd_dom"/>
</dbReference>
<dbReference type="InterPro" id="IPR001881">
    <property type="entry name" value="EGF-like_Ca-bd_dom"/>
</dbReference>
<dbReference type="GO" id="GO:0005112">
    <property type="term" value="F:Notch binding"/>
    <property type="evidence" value="ECO:0007669"/>
    <property type="project" value="TreeGrafter"/>
</dbReference>
<evidence type="ECO:0000259" key="9">
    <source>
        <dbReference type="PROSITE" id="PS50940"/>
    </source>
</evidence>
<keyword evidence="2 7" id="KW-0732">Signal</keyword>
<evidence type="ECO:0000256" key="3">
    <source>
        <dbReference type="ARBA" id="ARBA00022737"/>
    </source>
</evidence>
<evidence type="ECO:0000256" key="2">
    <source>
        <dbReference type="ARBA" id="ARBA00022729"/>
    </source>
</evidence>
<reference evidence="10" key="1">
    <citation type="submission" date="2021-02" db="EMBL/GenBank/DDBJ databases">
        <authorList>
            <person name="Nowell W R."/>
        </authorList>
    </citation>
    <scope>NUCLEOTIDE SEQUENCE</scope>
</reference>
<dbReference type="PROSITE" id="PS50940">
    <property type="entry name" value="CHIT_BIND_II"/>
    <property type="match status" value="1"/>
</dbReference>
<dbReference type="PROSITE" id="PS00022">
    <property type="entry name" value="EGF_1"/>
    <property type="match status" value="1"/>
</dbReference>
<dbReference type="FunFam" id="2.10.25.10:FF:000230">
    <property type="entry name" value="Delta-like protein"/>
    <property type="match status" value="1"/>
</dbReference>
<evidence type="ECO:0000313" key="10">
    <source>
        <dbReference type="EMBL" id="CAF1125650.1"/>
    </source>
</evidence>
<dbReference type="GO" id="GO:0005886">
    <property type="term" value="C:plasma membrane"/>
    <property type="evidence" value="ECO:0007669"/>
    <property type="project" value="UniProtKB-ARBA"/>
</dbReference>
<dbReference type="SUPFAM" id="SSF57196">
    <property type="entry name" value="EGF/Laminin"/>
    <property type="match status" value="1"/>
</dbReference>
<dbReference type="AlphaFoldDB" id="A0A814QW11"/>
<keyword evidence="1 6" id="KW-0245">EGF-like domain</keyword>
<feature type="domain" description="Chitin-binding type-2" evidence="9">
    <location>
        <begin position="120"/>
        <end position="179"/>
    </location>
</feature>
<feature type="disulfide bond" evidence="6">
    <location>
        <begin position="199"/>
        <end position="208"/>
    </location>
</feature>